<name>A0ABY2TH19_9BACT</name>
<comment type="subcellular location">
    <subcellularLocation>
        <location evidence="1">Cell inner membrane</location>
        <topology evidence="1">Multi-pass membrane protein</topology>
    </subcellularLocation>
    <subcellularLocation>
        <location evidence="14">Membrane</location>
        <topology evidence="14">Multi-pass membrane protein</topology>
    </subcellularLocation>
</comment>
<feature type="transmembrane region" description="Helical" evidence="14">
    <location>
        <begin position="271"/>
        <end position="291"/>
    </location>
</feature>
<sequence length="329" mass="38434">MLYIYTKTENALVQRICFNLDENIQKLPENILWIDLLHPSIAEITFIANKFDLEFPTKEESQEIELSAKYWEDNATITINAHFLIRDYKHNEDKASPNNLSTEIVTFTTAKNILFTIRYNEFSTFEEIQARILASPKNFEDGYDIIDKMFEVRVEKDADLLEWVDKEARRLRISVLEKKDEYSYDAMLKDISSLQELNMRVRDSLFDKRRAMTSLLKSDKIDKDIKQNLTIVLKDLNSLVEFSVSQLNILDNIQTILASQVNIEQNKIIKLFTVATVAMMPPTLIGTIYGMNFKFMPELDLHYAYPIVLFIMVVSIILPVVFFKKKGWL</sequence>
<dbReference type="InterPro" id="IPR045863">
    <property type="entry name" value="CorA_TM1_TM2"/>
</dbReference>
<keyword evidence="11 14" id="KW-0472">Membrane</keyword>
<dbReference type="InterPro" id="IPR050829">
    <property type="entry name" value="CorA_MIT"/>
</dbReference>
<evidence type="ECO:0000256" key="14">
    <source>
        <dbReference type="RuleBase" id="RU362010"/>
    </source>
</evidence>
<evidence type="ECO:0000256" key="11">
    <source>
        <dbReference type="ARBA" id="ARBA00023136"/>
    </source>
</evidence>
<evidence type="ECO:0000256" key="9">
    <source>
        <dbReference type="ARBA" id="ARBA00022989"/>
    </source>
</evidence>
<dbReference type="PANTHER" id="PTHR47685">
    <property type="entry name" value="MAGNESIUM TRANSPORT PROTEIN CORA"/>
    <property type="match status" value="1"/>
</dbReference>
<dbReference type="EMBL" id="NXLY01000018">
    <property type="protein sequence ID" value="TKX33363.1"/>
    <property type="molecule type" value="Genomic_DNA"/>
</dbReference>
<comment type="caution">
    <text evidence="15">The sequence shown here is derived from an EMBL/GenBank/DDBJ whole genome shotgun (WGS) entry which is preliminary data.</text>
</comment>
<keyword evidence="5 14" id="KW-1003">Cell membrane</keyword>
<evidence type="ECO:0000256" key="12">
    <source>
        <dbReference type="ARBA" id="ARBA00025941"/>
    </source>
</evidence>
<evidence type="ECO:0000256" key="1">
    <source>
        <dbReference type="ARBA" id="ARBA00004429"/>
    </source>
</evidence>
<dbReference type="InterPro" id="IPR002523">
    <property type="entry name" value="MgTranspt_CorA/ZnTranspt_ZntB"/>
</dbReference>
<accession>A0ABY2TH19</accession>
<comment type="function">
    <text evidence="14">Mediates influx of magnesium ions.</text>
</comment>
<evidence type="ECO:0000256" key="10">
    <source>
        <dbReference type="ARBA" id="ARBA00023065"/>
    </source>
</evidence>
<protein>
    <recommendedName>
        <fullName evidence="3 14">Magnesium transport protein CorA</fullName>
    </recommendedName>
</protein>
<keyword evidence="4 14" id="KW-0813">Transport</keyword>
<comment type="catalytic activity">
    <reaction evidence="13">
        <text>Mg(2+)(in) = Mg(2+)(out)</text>
        <dbReference type="Rhea" id="RHEA:29827"/>
        <dbReference type="ChEBI" id="CHEBI:18420"/>
    </reaction>
</comment>
<keyword evidence="8 14" id="KW-0460">Magnesium</keyword>
<dbReference type="SUPFAM" id="SSF144083">
    <property type="entry name" value="Magnesium transport protein CorA, transmembrane region"/>
    <property type="match status" value="1"/>
</dbReference>
<keyword evidence="9 14" id="KW-1133">Transmembrane helix</keyword>
<organism evidence="15 16">
    <name type="scientific">Campylobacter taeniopygiae</name>
    <dbReference type="NCBI Taxonomy" id="2510188"/>
    <lineage>
        <taxon>Bacteria</taxon>
        <taxon>Pseudomonadati</taxon>
        <taxon>Campylobacterota</taxon>
        <taxon>Epsilonproteobacteria</taxon>
        <taxon>Campylobacterales</taxon>
        <taxon>Campylobacteraceae</taxon>
        <taxon>Campylobacter</taxon>
    </lineage>
</organism>
<keyword evidence="16" id="KW-1185">Reference proteome</keyword>
<evidence type="ECO:0000256" key="6">
    <source>
        <dbReference type="ARBA" id="ARBA00022519"/>
    </source>
</evidence>
<keyword evidence="7 14" id="KW-0812">Transmembrane</keyword>
<dbReference type="SUPFAM" id="SSF143865">
    <property type="entry name" value="CorA soluble domain-like"/>
    <property type="match status" value="1"/>
</dbReference>
<dbReference type="Gene3D" id="1.20.58.340">
    <property type="entry name" value="Magnesium transport protein CorA, transmembrane region"/>
    <property type="match status" value="2"/>
</dbReference>
<dbReference type="Proteomes" id="UP000309584">
    <property type="component" value="Unassembled WGS sequence"/>
</dbReference>
<keyword evidence="10 14" id="KW-0406">Ion transport</keyword>
<comment type="similarity">
    <text evidence="2 14">Belongs to the CorA metal ion transporter (MIT) (TC 1.A.35) family.</text>
</comment>
<evidence type="ECO:0000256" key="5">
    <source>
        <dbReference type="ARBA" id="ARBA00022475"/>
    </source>
</evidence>
<dbReference type="Pfam" id="PF01544">
    <property type="entry name" value="CorA"/>
    <property type="match status" value="1"/>
</dbReference>
<dbReference type="PANTHER" id="PTHR47685:SF1">
    <property type="entry name" value="MAGNESIUM TRANSPORT PROTEIN CORA"/>
    <property type="match status" value="1"/>
</dbReference>
<proteinExistence type="inferred from homology"/>
<dbReference type="NCBIfam" id="TIGR00383">
    <property type="entry name" value="corA"/>
    <property type="match status" value="1"/>
</dbReference>
<gene>
    <name evidence="14 15" type="primary">corA</name>
    <name evidence="15" type="ORF">CQA75_08030</name>
</gene>
<evidence type="ECO:0000256" key="2">
    <source>
        <dbReference type="ARBA" id="ARBA00009765"/>
    </source>
</evidence>
<dbReference type="InterPro" id="IPR045861">
    <property type="entry name" value="CorA_cytoplasmic_dom"/>
</dbReference>
<dbReference type="RefSeq" id="WP_137624466.1">
    <property type="nucleotide sequence ID" value="NZ_NXLY01000018.1"/>
</dbReference>
<reference evidence="15 16" key="1">
    <citation type="submission" date="2018-05" db="EMBL/GenBank/DDBJ databases">
        <title>Novel Campyloabacter and Helicobacter Species and Strains.</title>
        <authorList>
            <person name="Mannion A.J."/>
            <person name="Shen Z."/>
            <person name="Fox J.G."/>
        </authorList>
    </citation>
    <scope>NUCLEOTIDE SEQUENCE [LARGE SCALE GENOMIC DNA]</scope>
    <source>
        <strain evidence="16">MIT10-5678</strain>
    </source>
</reference>
<evidence type="ECO:0000313" key="16">
    <source>
        <dbReference type="Proteomes" id="UP000309584"/>
    </source>
</evidence>
<comment type="subunit">
    <text evidence="12">Homopentamer. In the absence of Mg(2+), interactions between subunits are weakened, and dimers, trimers and tetramers can be observed in vitro.</text>
</comment>
<evidence type="ECO:0000256" key="7">
    <source>
        <dbReference type="ARBA" id="ARBA00022692"/>
    </source>
</evidence>
<evidence type="ECO:0000313" key="15">
    <source>
        <dbReference type="EMBL" id="TKX33363.1"/>
    </source>
</evidence>
<evidence type="ECO:0000256" key="13">
    <source>
        <dbReference type="ARBA" id="ARBA00034269"/>
    </source>
</evidence>
<dbReference type="Gene3D" id="3.30.460.20">
    <property type="entry name" value="CorA soluble domain-like"/>
    <property type="match status" value="1"/>
</dbReference>
<dbReference type="InterPro" id="IPR004488">
    <property type="entry name" value="Mg/Co-transport_prot_CorA"/>
</dbReference>
<feature type="transmembrane region" description="Helical" evidence="14">
    <location>
        <begin position="303"/>
        <end position="323"/>
    </location>
</feature>
<evidence type="ECO:0000256" key="3">
    <source>
        <dbReference type="ARBA" id="ARBA00019439"/>
    </source>
</evidence>
<keyword evidence="6" id="KW-0997">Cell inner membrane</keyword>
<evidence type="ECO:0000256" key="4">
    <source>
        <dbReference type="ARBA" id="ARBA00022448"/>
    </source>
</evidence>
<evidence type="ECO:0000256" key="8">
    <source>
        <dbReference type="ARBA" id="ARBA00022842"/>
    </source>
</evidence>